<dbReference type="EMBL" id="CAXAMN010000148">
    <property type="protein sequence ID" value="CAK8986670.1"/>
    <property type="molecule type" value="Genomic_DNA"/>
</dbReference>
<dbReference type="InterPro" id="IPR010987">
    <property type="entry name" value="Glutathione-S-Trfase_C-like"/>
</dbReference>
<evidence type="ECO:0000259" key="9">
    <source>
        <dbReference type="PROSITE" id="PS50405"/>
    </source>
</evidence>
<keyword evidence="4 7" id="KW-0808">Transferase</keyword>
<reference evidence="10 11" key="1">
    <citation type="submission" date="2024-02" db="EMBL/GenBank/DDBJ databases">
        <authorList>
            <person name="Chen Y."/>
            <person name="Shah S."/>
            <person name="Dougan E. K."/>
            <person name="Thang M."/>
            <person name="Chan C."/>
        </authorList>
    </citation>
    <scope>NUCLEOTIDE SEQUENCE [LARGE SCALE GENOMIC DNA]</scope>
</reference>
<keyword evidence="11" id="KW-1185">Reference proteome</keyword>
<comment type="catalytic activity">
    <reaction evidence="6 7">
        <text>L-arginyl-[protein] + NAD(+) = N(omega)-(ADP-D-ribosyl)-L-arginyl-[protein] + nicotinamide + H(+)</text>
        <dbReference type="Rhea" id="RHEA:19149"/>
        <dbReference type="Rhea" id="RHEA-COMP:10532"/>
        <dbReference type="Rhea" id="RHEA-COMP:15087"/>
        <dbReference type="ChEBI" id="CHEBI:15378"/>
        <dbReference type="ChEBI" id="CHEBI:17154"/>
        <dbReference type="ChEBI" id="CHEBI:29965"/>
        <dbReference type="ChEBI" id="CHEBI:57540"/>
        <dbReference type="ChEBI" id="CHEBI:142554"/>
        <dbReference type="EC" id="2.4.2.31"/>
    </reaction>
</comment>
<evidence type="ECO:0000256" key="4">
    <source>
        <dbReference type="ARBA" id="ARBA00022679"/>
    </source>
</evidence>
<feature type="domain" description="GST N-terminal" evidence="8">
    <location>
        <begin position="33"/>
        <end position="142"/>
    </location>
</feature>
<organism evidence="10 11">
    <name type="scientific">Durusdinium trenchii</name>
    <dbReference type="NCBI Taxonomy" id="1381693"/>
    <lineage>
        <taxon>Eukaryota</taxon>
        <taxon>Sar</taxon>
        <taxon>Alveolata</taxon>
        <taxon>Dinophyceae</taxon>
        <taxon>Suessiales</taxon>
        <taxon>Symbiodiniaceae</taxon>
        <taxon>Durusdinium</taxon>
    </lineage>
</organism>
<evidence type="ECO:0000313" key="10">
    <source>
        <dbReference type="EMBL" id="CAK8986670.1"/>
    </source>
</evidence>
<protein>
    <recommendedName>
        <fullName evidence="7">NAD(P)(+)--arginine ADP-ribosyltransferase</fullName>
        <ecNumber evidence="7">2.4.2.31</ecNumber>
    </recommendedName>
    <alternativeName>
        <fullName evidence="7">Mono(ADP-ribosyl)transferase</fullName>
    </alternativeName>
</protein>
<feature type="domain" description="GST C-terminal" evidence="9">
    <location>
        <begin position="193"/>
        <end position="330"/>
    </location>
</feature>
<dbReference type="Gene3D" id="3.90.176.10">
    <property type="entry name" value="Toxin ADP-ribosyltransferase, Chain A, domain 1"/>
    <property type="match status" value="1"/>
</dbReference>
<comment type="similarity">
    <text evidence="1">Belongs to the GST superfamily.</text>
</comment>
<accession>A0ABP0H9F5</accession>
<evidence type="ECO:0000259" key="8">
    <source>
        <dbReference type="PROSITE" id="PS50404"/>
    </source>
</evidence>
<dbReference type="InterPro" id="IPR004045">
    <property type="entry name" value="Glutathione_S-Trfase_N"/>
</dbReference>
<dbReference type="InterPro" id="IPR004046">
    <property type="entry name" value="GST_C"/>
</dbReference>
<dbReference type="PROSITE" id="PS50405">
    <property type="entry name" value="GST_CTER"/>
    <property type="match status" value="1"/>
</dbReference>
<keyword evidence="7" id="KW-0520">NAD</keyword>
<dbReference type="Gene3D" id="1.20.1050.10">
    <property type="match status" value="1"/>
</dbReference>
<gene>
    <name evidence="10" type="ORF">CCMP2556_LOCUS587</name>
</gene>
<dbReference type="InterPro" id="IPR000768">
    <property type="entry name" value="ART"/>
</dbReference>
<dbReference type="PROSITE" id="PS50404">
    <property type="entry name" value="GST_NTER"/>
    <property type="match status" value="1"/>
</dbReference>
<dbReference type="PANTHER" id="PTHR44188">
    <property type="entry name" value="GDAP1, ISOFORM A"/>
    <property type="match status" value="1"/>
</dbReference>
<dbReference type="Pfam" id="PF00043">
    <property type="entry name" value="GST_C"/>
    <property type="match status" value="1"/>
</dbReference>
<keyword evidence="7" id="KW-0521">NADP</keyword>
<proteinExistence type="inferred from homology"/>
<dbReference type="SUPFAM" id="SSF47616">
    <property type="entry name" value="GST C-terminal domain-like"/>
    <property type="match status" value="1"/>
</dbReference>
<keyword evidence="3 7" id="KW-0328">Glycosyltransferase</keyword>
<dbReference type="SUPFAM" id="SSF52833">
    <property type="entry name" value="Thioredoxin-like"/>
    <property type="match status" value="1"/>
</dbReference>
<dbReference type="Gene3D" id="3.40.30.10">
    <property type="entry name" value="Glutaredoxin"/>
    <property type="match status" value="1"/>
</dbReference>
<comment type="caution">
    <text evidence="10">The sequence shown here is derived from an EMBL/GenBank/DDBJ whole genome shotgun (WGS) entry which is preliminary data.</text>
</comment>
<dbReference type="PANTHER" id="PTHR44188:SF1">
    <property type="entry name" value="GDAP1, ISOFORM A"/>
    <property type="match status" value="1"/>
</dbReference>
<dbReference type="InterPro" id="IPR036282">
    <property type="entry name" value="Glutathione-S-Trfase_C_sf"/>
</dbReference>
<dbReference type="InterPro" id="IPR036249">
    <property type="entry name" value="Thioredoxin-like_sf"/>
</dbReference>
<sequence>MADDASHAFQLALEGLKDLKVKCEVINGNGSEPRFDLFHFEWSICSWKTRIVLMEKGVPWRSWTLDPRAHSNYAPAYVRLRSLGTTSSTKLVGEVYNGSTSSESQGFDPLVVPTLVDRQERRVVVDSKAICEYVDQVVPKVCLIPPEHAVLIRKHLALVDETPHQGILYGLHLADVVAERKDPLVVAFAGVISNAQAGQLKSLQARLAEDLAPELRKLYEAKKKKTELAKSAVGKLSGLKETYRAMLAKVDAMLLELEADLRKTGGPYVCGTTCTMADLVWHCSLLRLYELGFEDHYAQEKLPRVHEYAHRILRRDTFARATYLWPYKPVTRNLKLLMSEQMPLQAFFLNLMSKILLGGWSCPLHMHSSPGVDADVTDGINADDLADGLGGVPESFDHLCKQMKDYNMDADLKPHGSRILVDSKFVVNSEYVNPLAQPGAGMELQDLLAACPSDRPITVGCGRSTSMYVVLKLETLWAAQQLHDVPIRFRQFQSTTSDYKVAARFQKREDHPGFLWVIDIPENHFGARNIQDVSSRSNESETLFPPYSMFQVVEVSNQRCHLKALPWVWEEYEPRSAQGEPFDLDDEPITGCVRCCV</sequence>
<dbReference type="SUPFAM" id="SSF56399">
    <property type="entry name" value="ADP-ribosylation"/>
    <property type="match status" value="1"/>
</dbReference>
<dbReference type="EC" id="2.4.2.31" evidence="7"/>
<comment type="similarity">
    <text evidence="2 7">Belongs to the Arg-specific ADP-ribosyltransferase family.</text>
</comment>
<evidence type="ECO:0000256" key="7">
    <source>
        <dbReference type="RuleBase" id="RU361228"/>
    </source>
</evidence>
<evidence type="ECO:0000256" key="1">
    <source>
        <dbReference type="ARBA" id="ARBA00007409"/>
    </source>
</evidence>
<evidence type="ECO:0000256" key="3">
    <source>
        <dbReference type="ARBA" id="ARBA00022676"/>
    </source>
</evidence>
<name>A0ABP0H9F5_9DINO</name>
<dbReference type="CDD" id="cd00570">
    <property type="entry name" value="GST_N_family"/>
    <property type="match status" value="1"/>
</dbReference>
<dbReference type="Pfam" id="PF13409">
    <property type="entry name" value="GST_N_2"/>
    <property type="match status" value="1"/>
</dbReference>
<keyword evidence="5" id="KW-0548">Nucleotidyltransferase</keyword>
<dbReference type="Pfam" id="PF01129">
    <property type="entry name" value="ART"/>
    <property type="match status" value="1"/>
</dbReference>
<evidence type="ECO:0000256" key="2">
    <source>
        <dbReference type="ARBA" id="ARBA00009558"/>
    </source>
</evidence>
<evidence type="ECO:0000256" key="5">
    <source>
        <dbReference type="ARBA" id="ARBA00022695"/>
    </source>
</evidence>
<evidence type="ECO:0000256" key="6">
    <source>
        <dbReference type="ARBA" id="ARBA00047597"/>
    </source>
</evidence>
<dbReference type="Proteomes" id="UP001642484">
    <property type="component" value="Unassembled WGS sequence"/>
</dbReference>
<evidence type="ECO:0000313" key="11">
    <source>
        <dbReference type="Proteomes" id="UP001642484"/>
    </source>
</evidence>